<dbReference type="Gene3D" id="1.10.340.70">
    <property type="match status" value="1"/>
</dbReference>
<keyword evidence="9" id="KW-0460">Magnesium</keyword>
<keyword evidence="5" id="KW-0479">Metal-binding</keyword>
<keyword evidence="8" id="KW-0378">Hydrolase</keyword>
<comment type="caution">
    <text evidence="19">The sequence shown here is derived from an EMBL/GenBank/DDBJ whole genome shotgun (WGS) entry which is preliminary data.</text>
</comment>
<feature type="region of interest" description="Disordered" evidence="16">
    <location>
        <begin position="382"/>
        <end position="473"/>
    </location>
</feature>
<evidence type="ECO:0000256" key="15">
    <source>
        <dbReference type="ARBA" id="ARBA00023172"/>
    </source>
</evidence>
<dbReference type="Pfam" id="PF17917">
    <property type="entry name" value="RT_RNaseH"/>
    <property type="match status" value="1"/>
</dbReference>
<keyword evidence="6" id="KW-0064">Aspartyl protease</keyword>
<evidence type="ECO:0000313" key="20">
    <source>
        <dbReference type="Proteomes" id="UP000467700"/>
    </source>
</evidence>
<dbReference type="InterPro" id="IPR050951">
    <property type="entry name" value="Retrovirus_Pol_polyprotein"/>
</dbReference>
<feature type="compositionally biased region" description="Low complexity" evidence="16">
    <location>
        <begin position="440"/>
        <end position="450"/>
    </location>
</feature>
<feature type="compositionally biased region" description="Polar residues" evidence="16">
    <location>
        <begin position="421"/>
        <end position="433"/>
    </location>
</feature>
<feature type="compositionally biased region" description="Basic and acidic residues" evidence="16">
    <location>
        <begin position="454"/>
        <end position="473"/>
    </location>
</feature>
<evidence type="ECO:0000256" key="14">
    <source>
        <dbReference type="ARBA" id="ARBA00023125"/>
    </source>
</evidence>
<evidence type="ECO:0000256" key="11">
    <source>
        <dbReference type="ARBA" id="ARBA00022908"/>
    </source>
</evidence>
<evidence type="ECO:0000256" key="5">
    <source>
        <dbReference type="ARBA" id="ARBA00022723"/>
    </source>
</evidence>
<dbReference type="InterPro" id="IPR041588">
    <property type="entry name" value="Integrase_H2C2"/>
</dbReference>
<dbReference type="CDD" id="cd09274">
    <property type="entry name" value="RNase_HI_RT_Ty3"/>
    <property type="match status" value="1"/>
</dbReference>
<dbReference type="GO" id="GO:0015074">
    <property type="term" value="P:DNA integration"/>
    <property type="evidence" value="ECO:0007669"/>
    <property type="project" value="UniProtKB-KW"/>
</dbReference>
<dbReference type="OrthoDB" id="3227343at2759"/>
<keyword evidence="11" id="KW-0229">DNA integration</keyword>
<keyword evidence="14" id="KW-0238">DNA-binding</keyword>
<dbReference type="InterPro" id="IPR041373">
    <property type="entry name" value="RT_RNaseH"/>
</dbReference>
<keyword evidence="15" id="KW-0233">DNA recombination</keyword>
<evidence type="ECO:0000256" key="1">
    <source>
        <dbReference type="ARBA" id="ARBA00022670"/>
    </source>
</evidence>
<keyword evidence="4" id="KW-0540">Nuclease</keyword>
<evidence type="ECO:0000256" key="8">
    <source>
        <dbReference type="ARBA" id="ARBA00022801"/>
    </source>
</evidence>
<dbReference type="GO" id="GO:0004519">
    <property type="term" value="F:endonuclease activity"/>
    <property type="evidence" value="ECO:0007669"/>
    <property type="project" value="UniProtKB-KW"/>
</dbReference>
<keyword evidence="1" id="KW-0645">Protease</keyword>
<dbReference type="GO" id="GO:0006508">
    <property type="term" value="P:proteolysis"/>
    <property type="evidence" value="ECO:0007669"/>
    <property type="project" value="UniProtKB-KW"/>
</dbReference>
<dbReference type="Gene3D" id="3.30.420.10">
    <property type="entry name" value="Ribonuclease H-like superfamily/Ribonuclease H"/>
    <property type="match status" value="1"/>
</dbReference>
<keyword evidence="10" id="KW-0694">RNA-binding</keyword>
<keyword evidence="3" id="KW-0548">Nucleotidyltransferase</keyword>
<sequence length="999" mass="112620">MDGKDAYEQIHIEPAHVERTAVTTPDGNMVSQVIQIGDCNAPATYQALMNHIFSTFIGRFMDIYLDDIIVYSDTLDDHIEHVKSILDVLKDEKLYLSKNKLHFLEPELKILGWIVTDDGIRMDPDKVDSVIKWKTPTNRDLLRGFLGSVGYLADDIPNVRIPMAVLHALTGDTVSFRWGYTEQHAFEDVKRLVQTAHDHHRVPINYAREAPPIWLVTDGCATGITGLISQGEDWKTAKIAAFYSAKLNSAQQNYPVHEIEMLAGIETMLQHQDILQGAKFKWITDHKGLIHLINQKSLSGRQAHWIEKISGFDFSVMYVPGTDNVVADALSRIYSNDAPGTVRAQSEYTYFDVVNEDTPLDDEPIIPLLAGMEACVAVHRSPRRKVPPAETGRPETAAEFAARTKDHFVLKGPREQKKGGNRSTETLKLTPSNKIHKTQSGESAGQESSSPQVPKRDMVPEHEDHGARSGIEKKGLAPEYSLLQVLSQPESGIDLEIQLKSKYQDDSFFKNILENPSQFKNFLVENGLIYLRSDHRKLLCIPKVIINGRSTREIIITEAHSMLAHLGATKTLAYLKDHVWWKDMASETKTYCLSCVTCKLSKPSNQKPYGLLNPLPVPGTPWEAIGVDFVGPLPESKNHDSTFDCITVIICLFTGMVHLVPSRINYTSKQIAELMFEEVYKLHGLPKHIISDRDVLFTSTLWSHLNKLIGTQLRMSSAYHPQMDGSTERANRTITQMLRQCINAKQTDWVSRLPAIEFAINSARSESTGHAPFFLNTGRMLRSMIWDSAPKEEYPSVHNFALQRKLALMSAHDSILAARVKQTRESNKRRRLAPFVLDDLVYISTKNITFPKGLARKLIPKYMGPYKIVRDFGNQSFQVDLPSNLKQRGVHNVFHASLLRIHVPNDDRLFPGRQVTQIVPGTDLEREWAVDKILSHSGSWNDSSFEVQWKAGDITWLPFGQIEHLNALKDYLDLLGVDSISNLPPGSGQPPQDYPQIFV</sequence>
<dbReference type="InterPro" id="IPR012337">
    <property type="entry name" value="RNaseH-like_sf"/>
</dbReference>
<organism evidence="19 20">
    <name type="scientific">Cyclocybe aegerita</name>
    <name type="common">Black poplar mushroom</name>
    <name type="synonym">Agrocybe aegerita</name>
    <dbReference type="NCBI Taxonomy" id="1973307"/>
    <lineage>
        <taxon>Eukaryota</taxon>
        <taxon>Fungi</taxon>
        <taxon>Dikarya</taxon>
        <taxon>Basidiomycota</taxon>
        <taxon>Agaricomycotina</taxon>
        <taxon>Agaricomycetes</taxon>
        <taxon>Agaricomycetidae</taxon>
        <taxon>Agaricales</taxon>
        <taxon>Agaricineae</taxon>
        <taxon>Bolbitiaceae</taxon>
        <taxon>Cyclocybe</taxon>
    </lineage>
</organism>
<feature type="domain" description="Integrase catalytic" evidence="18">
    <location>
        <begin position="617"/>
        <end position="780"/>
    </location>
</feature>
<dbReference type="EMBL" id="CACVBS010000091">
    <property type="protein sequence ID" value="CAA7270581.1"/>
    <property type="molecule type" value="Genomic_DNA"/>
</dbReference>
<evidence type="ECO:0000313" key="19">
    <source>
        <dbReference type="EMBL" id="CAA7270581.1"/>
    </source>
</evidence>
<feature type="domain" description="Reverse transcriptase" evidence="17">
    <location>
        <begin position="1"/>
        <end position="115"/>
    </location>
</feature>
<evidence type="ECO:0000256" key="6">
    <source>
        <dbReference type="ARBA" id="ARBA00022750"/>
    </source>
</evidence>
<dbReference type="GO" id="GO:0003964">
    <property type="term" value="F:RNA-directed DNA polymerase activity"/>
    <property type="evidence" value="ECO:0007669"/>
    <property type="project" value="UniProtKB-KW"/>
</dbReference>
<evidence type="ECO:0000256" key="12">
    <source>
        <dbReference type="ARBA" id="ARBA00022918"/>
    </source>
</evidence>
<dbReference type="InterPro" id="IPR036397">
    <property type="entry name" value="RNaseH_sf"/>
</dbReference>
<dbReference type="InterPro" id="IPR043502">
    <property type="entry name" value="DNA/RNA_pol_sf"/>
</dbReference>
<dbReference type="GO" id="GO:0003887">
    <property type="term" value="F:DNA-directed DNA polymerase activity"/>
    <property type="evidence" value="ECO:0007669"/>
    <property type="project" value="UniProtKB-KW"/>
</dbReference>
<gene>
    <name evidence="19" type="ORF">AAE3_LOCUS12840</name>
</gene>
<dbReference type="PANTHER" id="PTHR37984:SF5">
    <property type="entry name" value="PROTEIN NYNRIN-LIKE"/>
    <property type="match status" value="1"/>
</dbReference>
<keyword evidence="2" id="KW-0808">Transferase</keyword>
<reference evidence="19 20" key="1">
    <citation type="submission" date="2020-01" db="EMBL/GenBank/DDBJ databases">
        <authorList>
            <person name="Gupta K D."/>
        </authorList>
    </citation>
    <scope>NUCLEOTIDE SEQUENCE [LARGE SCALE GENOMIC DNA]</scope>
</reference>
<dbReference type="Pfam" id="PF24626">
    <property type="entry name" value="SH3_Tf2-1"/>
    <property type="match status" value="1"/>
</dbReference>
<protein>
    <submittedName>
        <fullName evidence="19">Uncharacterized protein</fullName>
    </submittedName>
</protein>
<evidence type="ECO:0000256" key="10">
    <source>
        <dbReference type="ARBA" id="ARBA00022884"/>
    </source>
</evidence>
<dbReference type="SUPFAM" id="SSF53098">
    <property type="entry name" value="Ribonuclease H-like"/>
    <property type="match status" value="1"/>
</dbReference>
<dbReference type="GO" id="GO:0005634">
    <property type="term" value="C:nucleus"/>
    <property type="evidence" value="ECO:0007669"/>
    <property type="project" value="UniProtKB-ARBA"/>
</dbReference>
<evidence type="ECO:0000259" key="17">
    <source>
        <dbReference type="PROSITE" id="PS50878"/>
    </source>
</evidence>
<dbReference type="InterPro" id="IPR000477">
    <property type="entry name" value="RT_dom"/>
</dbReference>
<dbReference type="InterPro" id="IPR043128">
    <property type="entry name" value="Rev_trsase/Diguanyl_cyclase"/>
</dbReference>
<evidence type="ECO:0000256" key="9">
    <source>
        <dbReference type="ARBA" id="ARBA00022842"/>
    </source>
</evidence>
<dbReference type="PROSITE" id="PS50994">
    <property type="entry name" value="INTEGRASE"/>
    <property type="match status" value="1"/>
</dbReference>
<dbReference type="SUPFAM" id="SSF56672">
    <property type="entry name" value="DNA/RNA polymerases"/>
    <property type="match status" value="1"/>
</dbReference>
<dbReference type="GO" id="GO:0046872">
    <property type="term" value="F:metal ion binding"/>
    <property type="evidence" value="ECO:0007669"/>
    <property type="project" value="UniProtKB-KW"/>
</dbReference>
<dbReference type="GO" id="GO:0004190">
    <property type="term" value="F:aspartic-type endopeptidase activity"/>
    <property type="evidence" value="ECO:0007669"/>
    <property type="project" value="UniProtKB-KW"/>
</dbReference>
<dbReference type="Proteomes" id="UP000467700">
    <property type="component" value="Unassembled WGS sequence"/>
</dbReference>
<evidence type="ECO:0000256" key="2">
    <source>
        <dbReference type="ARBA" id="ARBA00022679"/>
    </source>
</evidence>
<evidence type="ECO:0000259" key="18">
    <source>
        <dbReference type="PROSITE" id="PS50994"/>
    </source>
</evidence>
<dbReference type="InterPro" id="IPR001584">
    <property type="entry name" value="Integrase_cat-core"/>
</dbReference>
<evidence type="ECO:0000256" key="7">
    <source>
        <dbReference type="ARBA" id="ARBA00022759"/>
    </source>
</evidence>
<keyword evidence="12" id="KW-0695">RNA-directed DNA polymerase</keyword>
<name>A0A8S0Y0A4_CYCAE</name>
<dbReference type="GO" id="GO:0006310">
    <property type="term" value="P:DNA recombination"/>
    <property type="evidence" value="ECO:0007669"/>
    <property type="project" value="UniProtKB-KW"/>
</dbReference>
<evidence type="ECO:0000256" key="4">
    <source>
        <dbReference type="ARBA" id="ARBA00022722"/>
    </source>
</evidence>
<dbReference type="GO" id="GO:0003677">
    <property type="term" value="F:DNA binding"/>
    <property type="evidence" value="ECO:0007669"/>
    <property type="project" value="UniProtKB-KW"/>
</dbReference>
<dbReference type="AlphaFoldDB" id="A0A8S0Y0A4"/>
<keyword evidence="7" id="KW-0255">Endonuclease</keyword>
<keyword evidence="13" id="KW-0239">DNA-directed DNA polymerase</keyword>
<proteinExistence type="predicted"/>
<evidence type="ECO:0000256" key="3">
    <source>
        <dbReference type="ARBA" id="ARBA00022695"/>
    </source>
</evidence>
<evidence type="ECO:0000256" key="13">
    <source>
        <dbReference type="ARBA" id="ARBA00022932"/>
    </source>
</evidence>
<dbReference type="Pfam" id="PF00078">
    <property type="entry name" value="RVT_1"/>
    <property type="match status" value="1"/>
</dbReference>
<accession>A0A8S0Y0A4</accession>
<dbReference type="GO" id="GO:0003723">
    <property type="term" value="F:RNA binding"/>
    <property type="evidence" value="ECO:0007669"/>
    <property type="project" value="UniProtKB-KW"/>
</dbReference>
<feature type="compositionally biased region" description="Basic and acidic residues" evidence="16">
    <location>
        <begin position="402"/>
        <end position="418"/>
    </location>
</feature>
<keyword evidence="20" id="KW-1185">Reference proteome</keyword>
<dbReference type="CDD" id="cd01647">
    <property type="entry name" value="RT_LTR"/>
    <property type="match status" value="1"/>
</dbReference>
<dbReference type="PROSITE" id="PS50878">
    <property type="entry name" value="RT_POL"/>
    <property type="match status" value="1"/>
</dbReference>
<dbReference type="InterPro" id="IPR056924">
    <property type="entry name" value="SH3_Tf2-1"/>
</dbReference>
<dbReference type="PANTHER" id="PTHR37984">
    <property type="entry name" value="PROTEIN CBG26694"/>
    <property type="match status" value="1"/>
</dbReference>
<dbReference type="Pfam" id="PF17921">
    <property type="entry name" value="Integrase_H2C2"/>
    <property type="match status" value="1"/>
</dbReference>
<dbReference type="Gene3D" id="3.10.10.10">
    <property type="entry name" value="HIV Type 1 Reverse Transcriptase, subunit A, domain 1"/>
    <property type="match status" value="1"/>
</dbReference>
<evidence type="ECO:0000256" key="16">
    <source>
        <dbReference type="SAM" id="MobiDB-lite"/>
    </source>
</evidence>
<dbReference type="Gene3D" id="3.30.70.270">
    <property type="match status" value="2"/>
</dbReference>